<keyword evidence="2" id="KW-1133">Transmembrane helix</keyword>
<keyword evidence="2" id="KW-0472">Membrane</keyword>
<protein>
    <submittedName>
        <fullName evidence="3">Uncharacterized protein</fullName>
    </submittedName>
</protein>
<comment type="caution">
    <text evidence="3">The sequence shown here is derived from an EMBL/GenBank/DDBJ whole genome shotgun (WGS) entry which is preliminary data.</text>
</comment>
<dbReference type="Proteomes" id="UP001197378">
    <property type="component" value="Unassembled WGS sequence"/>
</dbReference>
<feature type="region of interest" description="Disordered" evidence="1">
    <location>
        <begin position="276"/>
        <end position="295"/>
    </location>
</feature>
<dbReference type="EMBL" id="JAAXYO010000188">
    <property type="protein sequence ID" value="MBU2789235.1"/>
    <property type="molecule type" value="Genomic_DNA"/>
</dbReference>
<keyword evidence="4" id="KW-1185">Reference proteome</keyword>
<proteinExistence type="predicted"/>
<evidence type="ECO:0000256" key="1">
    <source>
        <dbReference type="SAM" id="MobiDB-lite"/>
    </source>
</evidence>
<sequence length="295" mass="32289">MARRASRERGQALTEVVVVAGFVLVPLLILGVYVGKWGYLQDRSIEAARYAAWERVVSPAAPPAGRDWASLKSDADLQKEVSIRFFGGRNERLTAVTGSAGAAGLAAGSSREPLLRKHDWQPLLVQREQNITVATRQEAFDGGWTEGVMNAFGKLVTAGARIPLQMTGPTVAAVTVSAAGLPQRIFAEVGLADPLQFKAQAAVLTDPWTANGPGEEERLLREGIMKRQETLSKTKVGFSIAGQLFYLATWPLGKLAEEFEKHWNDPDRDRLKIDTEQQFGDRLQPYPQIPPYPGP</sequence>
<dbReference type="AlphaFoldDB" id="A0AAE2YS50"/>
<evidence type="ECO:0000313" key="4">
    <source>
        <dbReference type="Proteomes" id="UP001197378"/>
    </source>
</evidence>
<accession>A0AAE2YS50</accession>
<name>A0AAE2YS50_9PROT</name>
<organism evidence="3 4">
    <name type="scientific">Igneacidithiobacillus copahuensis</name>
    <dbReference type="NCBI Taxonomy" id="2724909"/>
    <lineage>
        <taxon>Bacteria</taxon>
        <taxon>Pseudomonadati</taxon>
        <taxon>Pseudomonadota</taxon>
        <taxon>Acidithiobacillia</taxon>
        <taxon>Acidithiobacillales</taxon>
        <taxon>Acidithiobacillaceae</taxon>
        <taxon>Igneacidithiobacillus</taxon>
    </lineage>
</organism>
<keyword evidence="2" id="KW-0812">Transmembrane</keyword>
<evidence type="ECO:0000313" key="3">
    <source>
        <dbReference type="EMBL" id="MBU2789235.1"/>
    </source>
</evidence>
<reference evidence="3" key="1">
    <citation type="journal article" date="2021" name="ISME J.">
        <title>Genomic evolution of the class Acidithiobacillia: deep-branching Proteobacteria living in extreme acidic conditions.</title>
        <authorList>
            <person name="Moya-Beltran A."/>
            <person name="Beard S."/>
            <person name="Rojas-Villalobos C."/>
            <person name="Issotta F."/>
            <person name="Gallardo Y."/>
            <person name="Ulloa R."/>
            <person name="Giaveno A."/>
            <person name="Degli Esposti M."/>
            <person name="Johnson D.B."/>
            <person name="Quatrini R."/>
        </authorList>
    </citation>
    <scope>NUCLEOTIDE SEQUENCE</scope>
    <source>
        <strain evidence="3">VAN18-1</strain>
    </source>
</reference>
<gene>
    <name evidence="3" type="ORF">HFQ13_13670</name>
</gene>
<evidence type="ECO:0000256" key="2">
    <source>
        <dbReference type="SAM" id="Phobius"/>
    </source>
</evidence>
<feature type="transmembrane region" description="Helical" evidence="2">
    <location>
        <begin position="12"/>
        <end position="34"/>
    </location>
</feature>